<dbReference type="SUPFAM" id="SSF160631">
    <property type="entry name" value="SMI1/KNR4-like"/>
    <property type="match status" value="1"/>
</dbReference>
<name>A0ABT0KLF4_9GAMM</name>
<dbReference type="InterPro" id="IPR018958">
    <property type="entry name" value="Knr4/Smi1-like_dom"/>
</dbReference>
<comment type="caution">
    <text evidence="2">The sequence shown here is derived from an EMBL/GenBank/DDBJ whole genome shotgun (WGS) entry which is preliminary data.</text>
</comment>
<keyword evidence="3" id="KW-1185">Reference proteome</keyword>
<evidence type="ECO:0000313" key="2">
    <source>
        <dbReference type="EMBL" id="MCL1044240.1"/>
    </source>
</evidence>
<dbReference type="Gene3D" id="3.40.1580.10">
    <property type="entry name" value="SMI1/KNR4-like"/>
    <property type="match status" value="1"/>
</dbReference>
<dbReference type="RefSeq" id="WP_248954677.1">
    <property type="nucleotide sequence ID" value="NZ_JAKIKU010000001.1"/>
</dbReference>
<reference evidence="2 3" key="1">
    <citation type="submission" date="2022-01" db="EMBL/GenBank/DDBJ databases">
        <title>Whole genome-based taxonomy of the Shewanellaceae.</title>
        <authorList>
            <person name="Martin-Rodriguez A.J."/>
        </authorList>
    </citation>
    <scope>NUCLEOTIDE SEQUENCE [LARGE SCALE GENOMIC DNA]</scope>
    <source>
        <strain evidence="2 3">DSM 24955</strain>
    </source>
</reference>
<accession>A0ABT0KLF4</accession>
<dbReference type="EMBL" id="JAKIKU010000001">
    <property type="protein sequence ID" value="MCL1044240.1"/>
    <property type="molecule type" value="Genomic_DNA"/>
</dbReference>
<sequence>MESFEFKPPSDIEISEAQQKLGFTFPNDYIDFIKSGYDLGNAPMEALEINNAQSHLDIYSAIADAKKFYELPDELLPICEDNSDYYCLNKSGQVVFWSHNGLTDEMWQNTKEWHIQMIAEALE</sequence>
<feature type="domain" description="Knr4/Smi1-like" evidence="1">
    <location>
        <begin position="8"/>
        <end position="116"/>
    </location>
</feature>
<dbReference type="Pfam" id="PF14567">
    <property type="entry name" value="SUKH_5"/>
    <property type="match status" value="1"/>
</dbReference>
<dbReference type="Proteomes" id="UP001202134">
    <property type="component" value="Unassembled WGS sequence"/>
</dbReference>
<gene>
    <name evidence="2" type="ORF">L2737_02680</name>
</gene>
<dbReference type="SMART" id="SM00860">
    <property type="entry name" value="SMI1_KNR4"/>
    <property type="match status" value="1"/>
</dbReference>
<proteinExistence type="predicted"/>
<organism evidence="2 3">
    <name type="scientific">Shewanella electrodiphila</name>
    <dbReference type="NCBI Taxonomy" id="934143"/>
    <lineage>
        <taxon>Bacteria</taxon>
        <taxon>Pseudomonadati</taxon>
        <taxon>Pseudomonadota</taxon>
        <taxon>Gammaproteobacteria</taxon>
        <taxon>Alteromonadales</taxon>
        <taxon>Shewanellaceae</taxon>
        <taxon>Shewanella</taxon>
    </lineage>
</organism>
<dbReference type="InterPro" id="IPR037883">
    <property type="entry name" value="Knr4/Smi1-like_sf"/>
</dbReference>
<evidence type="ECO:0000259" key="1">
    <source>
        <dbReference type="SMART" id="SM00860"/>
    </source>
</evidence>
<evidence type="ECO:0000313" key="3">
    <source>
        <dbReference type="Proteomes" id="UP001202134"/>
    </source>
</evidence>
<protein>
    <submittedName>
        <fullName evidence="2">SMI1/KNR4 family protein</fullName>
    </submittedName>
</protein>